<dbReference type="STRING" id="70996.SE18_24890"/>
<comment type="caution">
    <text evidence="2">The sequence shown here is derived from an EMBL/GenBank/DDBJ whole genome shotgun (WGS) entry which is preliminary data.</text>
</comment>
<dbReference type="OrthoDB" id="141658at2"/>
<name>A0A0P6XUP8_9CHLR</name>
<evidence type="ECO:0000313" key="3">
    <source>
        <dbReference type="Proteomes" id="UP000050277"/>
    </source>
</evidence>
<protein>
    <recommendedName>
        <fullName evidence="1">DNA primase/helicase Gp4 N-terminal Bacteriophage T7-like domain-containing protein</fullName>
    </recommendedName>
</protein>
<dbReference type="SUPFAM" id="SSF56731">
    <property type="entry name" value="DNA primase core"/>
    <property type="match status" value="1"/>
</dbReference>
<dbReference type="InterPro" id="IPR013237">
    <property type="entry name" value="Phage_T7_Gp4_N"/>
</dbReference>
<organism evidence="2 3">
    <name type="scientific">Herpetosiphon geysericola</name>
    <dbReference type="NCBI Taxonomy" id="70996"/>
    <lineage>
        <taxon>Bacteria</taxon>
        <taxon>Bacillati</taxon>
        <taxon>Chloroflexota</taxon>
        <taxon>Chloroflexia</taxon>
        <taxon>Herpetosiphonales</taxon>
        <taxon>Herpetosiphonaceae</taxon>
        <taxon>Herpetosiphon</taxon>
    </lineage>
</organism>
<accession>A0A0P6XUP8</accession>
<dbReference type="Proteomes" id="UP000050277">
    <property type="component" value="Unassembled WGS sequence"/>
</dbReference>
<dbReference type="Pfam" id="PF13155">
    <property type="entry name" value="Toprim_2"/>
    <property type="match status" value="1"/>
</dbReference>
<keyword evidence="3" id="KW-1185">Reference proteome</keyword>
<feature type="domain" description="DNA primase/helicase Gp4 N-terminal Bacteriophage T7-like" evidence="1">
    <location>
        <begin position="32"/>
        <end position="65"/>
    </location>
</feature>
<dbReference type="EMBL" id="LGKP01000040">
    <property type="protein sequence ID" value="KPL80289.1"/>
    <property type="molecule type" value="Genomic_DNA"/>
</dbReference>
<dbReference type="RefSeq" id="WP_054537179.1">
    <property type="nucleotide sequence ID" value="NZ_LGKP01000040.1"/>
</dbReference>
<dbReference type="AlphaFoldDB" id="A0A0P6XUP8"/>
<dbReference type="Gene3D" id="3.40.1360.10">
    <property type="match status" value="1"/>
</dbReference>
<evidence type="ECO:0000259" key="1">
    <source>
        <dbReference type="Pfam" id="PF08273"/>
    </source>
</evidence>
<dbReference type="GO" id="GO:0008270">
    <property type="term" value="F:zinc ion binding"/>
    <property type="evidence" value="ECO:0007669"/>
    <property type="project" value="InterPro"/>
</dbReference>
<gene>
    <name evidence="2" type="ORF">SE18_24890</name>
</gene>
<evidence type="ECO:0000313" key="2">
    <source>
        <dbReference type="EMBL" id="KPL80289.1"/>
    </source>
</evidence>
<dbReference type="Pfam" id="PF08273">
    <property type="entry name" value="Zn_Ribbon_Prim"/>
    <property type="match status" value="1"/>
</dbReference>
<dbReference type="GO" id="GO:0004386">
    <property type="term" value="F:helicase activity"/>
    <property type="evidence" value="ECO:0007669"/>
    <property type="project" value="InterPro"/>
</dbReference>
<proteinExistence type="predicted"/>
<reference evidence="2 3" key="1">
    <citation type="submission" date="2015-07" db="EMBL/GenBank/DDBJ databases">
        <title>Whole genome sequence of Herpetosiphon geysericola DSM 7119.</title>
        <authorList>
            <person name="Hemp J."/>
            <person name="Ward L.M."/>
            <person name="Pace L.A."/>
            <person name="Fischer W.W."/>
        </authorList>
    </citation>
    <scope>NUCLEOTIDE SEQUENCE [LARGE SCALE GENOMIC DNA]</scope>
    <source>
        <strain evidence="2 3">DSM 7119</strain>
    </source>
</reference>
<sequence length="379" mass="41662">MIEHLSGDAFLSLVGQRTALRKVAATNGGEWAGACPLCGGKDRFRVQPHGDSNGGRWWCRSCRDGQPWASDVDFVFLRDHGSIPTKDHPDWKNLIKGVFTTLGLTLTQSTSLTAAVPDPEPPNACEPPSATWQQAALSFLGYSVDMLWKDGDSQSSPRSYLHQRGLTDHTLRTAAIGYNPKPLYRPLHKWGLTDPDKDGVWLPAGYVIPWFCDGQLWKLSIRQTTPRDEGMKYVTIAGSSNVPYGIDTFHAGRPGILVEGPIDALVAQQALGQFERHGQPLSGVAAIGTTQGRGFRWLVQYSLCQPLFIATDADAAGDKAAAYWLDIFKGKEVARMRPDPHDFGTMAVQCGVDLRSWIATHLDHWWTHDLTTSAIQSVA</sequence>